<accession>A0A3N2GVF4</accession>
<dbReference type="EMBL" id="RKHY01000001">
    <property type="protein sequence ID" value="ROS40582.1"/>
    <property type="molecule type" value="Genomic_DNA"/>
</dbReference>
<evidence type="ECO:0008006" key="4">
    <source>
        <dbReference type="Google" id="ProtNLM"/>
    </source>
</evidence>
<sequence length="165" mass="17448">MLGGVTARTLWWLKIGRRCVLAVAVVITVLCAGLLLAAIRNDQAITGNLGTATAEVDAVAWDRTIIRFETPDGIVHSPSNGVLYPAGLVAGDLVRIEYDATDPDLARVAGRTATLTLLPLGTTILITWVVAGAVAWLIRQRLRRAPEVTEPEVTVVEAGATVKSG</sequence>
<dbReference type="Proteomes" id="UP000274843">
    <property type="component" value="Unassembled WGS sequence"/>
</dbReference>
<keyword evidence="1" id="KW-0812">Transmembrane</keyword>
<keyword evidence="3" id="KW-1185">Reference proteome</keyword>
<feature type="transmembrane region" description="Helical" evidence="1">
    <location>
        <begin position="117"/>
        <end position="138"/>
    </location>
</feature>
<keyword evidence="1" id="KW-1133">Transmembrane helix</keyword>
<comment type="caution">
    <text evidence="2">The sequence shown here is derived from an EMBL/GenBank/DDBJ whole genome shotgun (WGS) entry which is preliminary data.</text>
</comment>
<evidence type="ECO:0000313" key="3">
    <source>
        <dbReference type="Proteomes" id="UP000274843"/>
    </source>
</evidence>
<proteinExistence type="predicted"/>
<evidence type="ECO:0000256" key="1">
    <source>
        <dbReference type="SAM" id="Phobius"/>
    </source>
</evidence>
<evidence type="ECO:0000313" key="2">
    <source>
        <dbReference type="EMBL" id="ROS40582.1"/>
    </source>
</evidence>
<organism evidence="2 3">
    <name type="scientific">Amycolatopsis thermoflava</name>
    <dbReference type="NCBI Taxonomy" id="84480"/>
    <lineage>
        <taxon>Bacteria</taxon>
        <taxon>Bacillati</taxon>
        <taxon>Actinomycetota</taxon>
        <taxon>Actinomycetes</taxon>
        <taxon>Pseudonocardiales</taxon>
        <taxon>Pseudonocardiaceae</taxon>
        <taxon>Amycolatopsis</taxon>
        <taxon>Amycolatopsis methanolica group</taxon>
    </lineage>
</organism>
<gene>
    <name evidence="2" type="ORF">EDD35_2920</name>
</gene>
<keyword evidence="1" id="KW-0472">Membrane</keyword>
<protein>
    <recommendedName>
        <fullName evidence="4">DUF3592 domain-containing protein</fullName>
    </recommendedName>
</protein>
<dbReference type="AlphaFoldDB" id="A0A3N2GVF4"/>
<feature type="transmembrane region" description="Helical" evidence="1">
    <location>
        <begin position="20"/>
        <end position="39"/>
    </location>
</feature>
<reference evidence="2 3" key="1">
    <citation type="submission" date="2018-11" db="EMBL/GenBank/DDBJ databases">
        <title>Sequencing the genomes of 1000 actinobacteria strains.</title>
        <authorList>
            <person name="Klenk H.-P."/>
        </authorList>
    </citation>
    <scope>NUCLEOTIDE SEQUENCE [LARGE SCALE GENOMIC DNA]</scope>
    <source>
        <strain evidence="2 3">DSM 44348</strain>
    </source>
</reference>
<name>A0A3N2GVF4_9PSEU</name>